<evidence type="ECO:0000313" key="4">
    <source>
        <dbReference type="Proteomes" id="UP000009026"/>
    </source>
</evidence>
<evidence type="ECO:0000256" key="2">
    <source>
        <dbReference type="SAM" id="Phobius"/>
    </source>
</evidence>
<keyword evidence="4" id="KW-1185">Reference proteome</keyword>
<accession>A0A0H4WKW1</accession>
<keyword evidence="2" id="KW-0472">Membrane</keyword>
<dbReference type="AlphaFoldDB" id="A0A0H4WKW1"/>
<sequence length="202" mass="22892">MASQAIPKKVLWVLLFWLAVPLVVVAYLFVGPRLWPPAEPGNIPSPTLARLLNESIEKAISQMNPNWSPGLIPEAAANTRTFLGEVSEVVARCSMGPREPGQKWNKLEYHLTRVDGVRYKPIYTGIRCGRSSLIYRAVFKDGQVAEAYTDGSERQRPVEDVRGIVREFGKSVTWSDRDYHPQRYYPPPPTSPSRADIEKQWE</sequence>
<feature type="region of interest" description="Disordered" evidence="1">
    <location>
        <begin position="177"/>
        <end position="202"/>
    </location>
</feature>
<dbReference type="Proteomes" id="UP000009026">
    <property type="component" value="Chromosome"/>
</dbReference>
<keyword evidence="2" id="KW-1133">Transmembrane helix</keyword>
<dbReference type="RefSeq" id="WP_002635819.1">
    <property type="nucleotide sequence ID" value="NZ_CP012109.1"/>
</dbReference>
<feature type="transmembrane region" description="Helical" evidence="2">
    <location>
        <begin position="12"/>
        <end position="30"/>
    </location>
</feature>
<dbReference type="KEGG" id="mym:A176_000908"/>
<gene>
    <name evidence="3" type="ORF">A176_000908</name>
</gene>
<organism evidence="3 4">
    <name type="scientific">Pseudomyxococcus hansupus</name>
    <dbReference type="NCBI Taxonomy" id="1297742"/>
    <lineage>
        <taxon>Bacteria</taxon>
        <taxon>Pseudomonadati</taxon>
        <taxon>Myxococcota</taxon>
        <taxon>Myxococcia</taxon>
        <taxon>Myxococcales</taxon>
        <taxon>Cystobacterineae</taxon>
        <taxon>Myxococcaceae</taxon>
        <taxon>Pseudomyxococcus</taxon>
    </lineage>
</organism>
<evidence type="ECO:0000256" key="1">
    <source>
        <dbReference type="SAM" id="MobiDB-lite"/>
    </source>
</evidence>
<evidence type="ECO:0000313" key="3">
    <source>
        <dbReference type="EMBL" id="AKQ63996.1"/>
    </source>
</evidence>
<protein>
    <submittedName>
        <fullName evidence="3">Uncharacterized protein</fullName>
    </submittedName>
</protein>
<dbReference type="STRING" id="1297742.A176_000908"/>
<proteinExistence type="predicted"/>
<name>A0A0H4WKW1_9BACT</name>
<keyword evidence="2" id="KW-0812">Transmembrane</keyword>
<dbReference type="PATRIC" id="fig|1297742.4.peg.923"/>
<reference evidence="3 4" key="1">
    <citation type="journal article" date="2016" name="PLoS ONE">
        <title>Complete Genome Sequence and Comparative Genomics of a Novel Myxobacterium Myxococcus hansupus.</title>
        <authorList>
            <person name="Sharma G."/>
            <person name="Narwani T."/>
            <person name="Subramanian S."/>
        </authorList>
    </citation>
    <scope>NUCLEOTIDE SEQUENCE [LARGE SCALE GENOMIC DNA]</scope>
    <source>
        <strain evidence="4">mixupus</strain>
    </source>
</reference>
<dbReference type="EMBL" id="CP012109">
    <property type="protein sequence ID" value="AKQ63996.1"/>
    <property type="molecule type" value="Genomic_DNA"/>
</dbReference>